<dbReference type="InterPro" id="IPR036188">
    <property type="entry name" value="FAD/NAD-bd_sf"/>
</dbReference>
<dbReference type="InterPro" id="IPR014105">
    <property type="entry name" value="Carotenoid/retinoid_OxRdtase"/>
</dbReference>
<dbReference type="InterPro" id="IPR002937">
    <property type="entry name" value="Amino_oxidase"/>
</dbReference>
<sequence length="528" mass="56125">MSTQRIPGPTERIVIVGAGLSGLTAGLYLRAAGHQVTIIERDGHAGGLVRTEQLTAADGTTHRFDTGATILTMPELILDALGAVGVDRVRATARLDLRRVDPSYAMRFADGSALDVRADRAALVKEVDVRFGAEQARGVAELATWLDRLYDVEYDAFIDRNFDGLTDFVGPELRGPVTQLVRLGTIRGLTGAIARFVSDDRLQRAFTFQALYAGVPPQRAAAIYAIIAQMDIGRGVSYPVGGMGRVGEVLAQAFRDAGGVIDFGTRATALRHVGSRVEVVHGVDSDGASIDYPADAVIAAVGVPVIESLLAAGSSGGGRGTRRRRRSVRYSPSAVVAHGIVPTSATRSWPGDHHSIDFGQAWKSTFRQISPGRRRRGELMSDPSLLLTRPAISDPENFCRNGFESVSVLAPCPNLDTAPFDWAPLARPYVAECLAVLEQRGYCGITDMEVLRVDDPSSWAAAGYGAGTPFSAAHTVAQTGPFRTPNRWPGVENLIVAGAATTPGVGIPPVLISGRLAADRITPTGARR</sequence>
<comment type="similarity">
    <text evidence="4">Belongs to the carotenoid/retinoid oxidoreductase family.</text>
</comment>
<feature type="domain" description="Amine oxidase" evidence="5">
    <location>
        <begin position="20"/>
        <end position="307"/>
    </location>
</feature>
<protein>
    <submittedName>
        <fullName evidence="6">Phytoene desaturase</fullName>
    </submittedName>
</protein>
<dbReference type="NCBIfam" id="TIGR02734">
    <property type="entry name" value="crtI_fam"/>
    <property type="match status" value="1"/>
</dbReference>
<proteinExistence type="inferred from homology"/>
<reference evidence="6 7" key="1">
    <citation type="submission" date="2020-04" db="EMBL/GenBank/DDBJ databases">
        <title>Gordonia sp. nov. TBRC 11910.</title>
        <authorList>
            <person name="Suriyachadkun C."/>
        </authorList>
    </citation>
    <scope>NUCLEOTIDE SEQUENCE [LARGE SCALE GENOMIC DNA]</scope>
    <source>
        <strain evidence="6 7">TBRC 11910</strain>
    </source>
</reference>
<dbReference type="SUPFAM" id="SSF51905">
    <property type="entry name" value="FAD/NAD(P)-binding domain"/>
    <property type="match status" value="1"/>
</dbReference>
<dbReference type="GO" id="GO:0016491">
    <property type="term" value="F:oxidoreductase activity"/>
    <property type="evidence" value="ECO:0007669"/>
    <property type="project" value="UniProtKB-KW"/>
</dbReference>
<dbReference type="PANTHER" id="PTHR43734:SF1">
    <property type="entry name" value="PHYTOENE DESATURASE"/>
    <property type="match status" value="1"/>
</dbReference>
<keyword evidence="7" id="KW-1185">Reference proteome</keyword>
<evidence type="ECO:0000256" key="1">
    <source>
        <dbReference type="ARBA" id="ARBA00004829"/>
    </source>
</evidence>
<comment type="caution">
    <text evidence="6">The sequence shown here is derived from an EMBL/GenBank/DDBJ whole genome shotgun (WGS) entry which is preliminary data.</text>
</comment>
<dbReference type="EMBL" id="JABBNB010000022">
    <property type="protein sequence ID" value="NMO03336.1"/>
    <property type="molecule type" value="Genomic_DNA"/>
</dbReference>
<accession>A0A848KXK0</accession>
<organism evidence="6 7">
    <name type="scientific">Gordonia asplenii</name>
    <dbReference type="NCBI Taxonomy" id="2725283"/>
    <lineage>
        <taxon>Bacteria</taxon>
        <taxon>Bacillati</taxon>
        <taxon>Actinomycetota</taxon>
        <taxon>Actinomycetes</taxon>
        <taxon>Mycobacteriales</taxon>
        <taxon>Gordoniaceae</taxon>
        <taxon>Gordonia</taxon>
    </lineage>
</organism>
<dbReference type="AlphaFoldDB" id="A0A848KXK0"/>
<name>A0A848KXK0_9ACTN</name>
<evidence type="ECO:0000256" key="2">
    <source>
        <dbReference type="ARBA" id="ARBA00022746"/>
    </source>
</evidence>
<keyword evidence="3 4" id="KW-0560">Oxidoreductase</keyword>
<evidence type="ECO:0000256" key="3">
    <source>
        <dbReference type="ARBA" id="ARBA00023002"/>
    </source>
</evidence>
<dbReference type="GO" id="GO:0016117">
    <property type="term" value="P:carotenoid biosynthetic process"/>
    <property type="evidence" value="ECO:0007669"/>
    <property type="project" value="UniProtKB-KW"/>
</dbReference>
<gene>
    <name evidence="6" type="primary">crtI</name>
    <name evidence="6" type="ORF">HH308_19160</name>
</gene>
<evidence type="ECO:0000313" key="6">
    <source>
        <dbReference type="EMBL" id="NMO03336.1"/>
    </source>
</evidence>
<dbReference type="Gene3D" id="3.50.50.60">
    <property type="entry name" value="FAD/NAD(P)-binding domain"/>
    <property type="match status" value="2"/>
</dbReference>
<comment type="pathway">
    <text evidence="1 4">Carotenoid biosynthesis.</text>
</comment>
<evidence type="ECO:0000256" key="4">
    <source>
        <dbReference type="RuleBase" id="RU362075"/>
    </source>
</evidence>
<evidence type="ECO:0000259" key="5">
    <source>
        <dbReference type="Pfam" id="PF01593"/>
    </source>
</evidence>
<dbReference type="Pfam" id="PF01593">
    <property type="entry name" value="Amino_oxidase"/>
    <property type="match status" value="2"/>
</dbReference>
<dbReference type="Proteomes" id="UP000550729">
    <property type="component" value="Unassembled WGS sequence"/>
</dbReference>
<evidence type="ECO:0000313" key="7">
    <source>
        <dbReference type="Proteomes" id="UP000550729"/>
    </source>
</evidence>
<dbReference type="RefSeq" id="WP_170195843.1">
    <property type="nucleotide sequence ID" value="NZ_JABBNB010000022.1"/>
</dbReference>
<dbReference type="PANTHER" id="PTHR43734">
    <property type="entry name" value="PHYTOENE DESATURASE"/>
    <property type="match status" value="1"/>
</dbReference>
<keyword evidence="2 4" id="KW-0125">Carotenoid biosynthesis</keyword>
<feature type="domain" description="Amine oxidase" evidence="5">
    <location>
        <begin position="457"/>
        <end position="521"/>
    </location>
</feature>